<evidence type="ECO:0000259" key="17">
    <source>
        <dbReference type="Pfam" id="PF00905"/>
    </source>
</evidence>
<evidence type="ECO:0000256" key="14">
    <source>
        <dbReference type="ARBA" id="ARBA00034000"/>
    </source>
</evidence>
<evidence type="ECO:0000256" key="13">
    <source>
        <dbReference type="ARBA" id="ARBA00023316"/>
    </source>
</evidence>
<proteinExistence type="predicted"/>
<evidence type="ECO:0000256" key="8">
    <source>
        <dbReference type="ARBA" id="ARBA00022960"/>
    </source>
</evidence>
<keyword evidence="3" id="KW-0645">Protease</keyword>
<dbReference type="Pfam" id="PF00905">
    <property type="entry name" value="Transpeptidase"/>
    <property type="match status" value="1"/>
</dbReference>
<keyword evidence="6" id="KW-0812">Transmembrane</keyword>
<evidence type="ECO:0000256" key="5">
    <source>
        <dbReference type="ARBA" id="ARBA00022679"/>
    </source>
</evidence>
<keyword evidence="8" id="KW-0133">Cell shape</keyword>
<name>A0ABU1IRL4_9BACL</name>
<protein>
    <submittedName>
        <fullName evidence="19">Penicillin-binding protein</fullName>
    </submittedName>
</protein>
<evidence type="ECO:0000256" key="10">
    <source>
        <dbReference type="ARBA" id="ARBA00022989"/>
    </source>
</evidence>
<evidence type="ECO:0000256" key="1">
    <source>
        <dbReference type="ARBA" id="ARBA00022475"/>
    </source>
</evidence>
<dbReference type="RefSeq" id="WP_309868481.1">
    <property type="nucleotide sequence ID" value="NZ_JAVDQG010000009.1"/>
</dbReference>
<gene>
    <name evidence="19" type="ORF">JOE21_003461</name>
</gene>
<keyword evidence="9" id="KW-0573">Peptidoglycan synthesis</keyword>
<evidence type="ECO:0000256" key="11">
    <source>
        <dbReference type="ARBA" id="ARBA00023136"/>
    </source>
</evidence>
<dbReference type="InterPro" id="IPR001460">
    <property type="entry name" value="PCN-bd_Tpept"/>
</dbReference>
<evidence type="ECO:0000256" key="4">
    <source>
        <dbReference type="ARBA" id="ARBA00022676"/>
    </source>
</evidence>
<feature type="region of interest" description="Disordered" evidence="16">
    <location>
        <begin position="852"/>
        <end position="883"/>
    </location>
</feature>
<evidence type="ECO:0000256" key="3">
    <source>
        <dbReference type="ARBA" id="ARBA00022670"/>
    </source>
</evidence>
<evidence type="ECO:0000256" key="15">
    <source>
        <dbReference type="ARBA" id="ARBA00049902"/>
    </source>
</evidence>
<comment type="caution">
    <text evidence="19">The sequence shown here is derived from an EMBL/GenBank/DDBJ whole genome shotgun (WGS) entry which is preliminary data.</text>
</comment>
<comment type="catalytic activity">
    <reaction evidence="15">
        <text>[GlcNAc-(1-&gt;4)-Mur2Ac(oyl-L-Ala-gamma-D-Glu-L-Lys-D-Ala-D-Ala)](n)-di-trans,octa-cis-undecaprenyl diphosphate + beta-D-GlcNAc-(1-&gt;4)-Mur2Ac(oyl-L-Ala-gamma-D-Glu-L-Lys-D-Ala-D-Ala)-di-trans,octa-cis-undecaprenyl diphosphate = [GlcNAc-(1-&gt;4)-Mur2Ac(oyl-L-Ala-gamma-D-Glu-L-Lys-D-Ala-D-Ala)](n+1)-di-trans,octa-cis-undecaprenyl diphosphate + di-trans,octa-cis-undecaprenyl diphosphate + H(+)</text>
        <dbReference type="Rhea" id="RHEA:23708"/>
        <dbReference type="Rhea" id="RHEA-COMP:9602"/>
        <dbReference type="Rhea" id="RHEA-COMP:9603"/>
        <dbReference type="ChEBI" id="CHEBI:15378"/>
        <dbReference type="ChEBI" id="CHEBI:58405"/>
        <dbReference type="ChEBI" id="CHEBI:60033"/>
        <dbReference type="ChEBI" id="CHEBI:78435"/>
        <dbReference type="EC" id="2.4.99.28"/>
    </reaction>
</comment>
<reference evidence="19 20" key="1">
    <citation type="submission" date="2023-07" db="EMBL/GenBank/DDBJ databases">
        <title>Genomic Encyclopedia of Type Strains, Phase IV (KMG-IV): sequencing the most valuable type-strain genomes for metagenomic binning, comparative biology and taxonomic classification.</title>
        <authorList>
            <person name="Goeker M."/>
        </authorList>
    </citation>
    <scope>NUCLEOTIDE SEQUENCE [LARGE SCALE GENOMIC DNA]</scope>
    <source>
        <strain evidence="19 20">DSM 45903</strain>
    </source>
</reference>
<dbReference type="EMBL" id="JAVDQG010000009">
    <property type="protein sequence ID" value="MDR6227446.1"/>
    <property type="molecule type" value="Genomic_DNA"/>
</dbReference>
<dbReference type="InterPro" id="IPR001264">
    <property type="entry name" value="Glyco_trans_51"/>
</dbReference>
<dbReference type="SUPFAM" id="SSF53955">
    <property type="entry name" value="Lysozyme-like"/>
    <property type="match status" value="1"/>
</dbReference>
<keyword evidence="1" id="KW-1003">Cell membrane</keyword>
<keyword evidence="4" id="KW-0328">Glycosyltransferase</keyword>
<sequence length="883" mass="98995">MSRRTRNNKRFPWLRLFTTLLVSLLVFLLAGTGTLTEYLFSTAKREGLDNAELQRRLDSWSQTSHASFRDGSSIGAMRSDADRKWVEMEKVSPHLVQALIATEDKDFPRHPGLSPRGLARALWDNVKHRSFSSGGSTITQQLVKNAILKNREKALERKLKEMWLAVQLERMLTKDQILSYYLNSLFFGKGADHRNLLGVQAAARGIFGVDASQLNLAQAAYLAGMIQRPNAFNPFEPESLEAGQKRMHTVIRRMRENGMIDKAEAQAALSYDLSASLTRRGQSNAYHRHPFVMAAVEERAAQALMKAEGLDAQELSRQGMYRSTLEQYRKRILTGGYRIVTTLDPRLHQAVNQAATNPRLYAKPVNYTVQTDQGPKEVRNAQEEVGATLIDVENGAVLAFVGGRDFEHGQTNRAFQSRRQPGSTIKPLLDYGPALEKGIADPATVFIDEPLESKGNGQSKVYKNQSEQYKGPVTLREALRWSLNIPAIKALREVGVTEGFQTLKSMGFPIHAYDGEASAIGGFTRGFTVEEMTAGYAMLAADGVYHPPYLIERIEDADGHTVYQHPSQGRRIFSSQTAHWLTHLLQDVLKQGTGRIVGNHFPAMDLAGKTGTTQRNQDVWFVGYTPRLALGVWVGYDWNHPLPDDKRAKYVWREVFQAARSAKPEWFPPHARFPELPESWERVKLCKISGHLASFDCEQAGETVEERLPPERIPTEFCSLHQSAQIVTYQGKQYLAHPYTPDDLTERVSGIRVPPEEEGRFEYYNGSMLPWETDPRTGTGTPHPPRVSARAATEGMTLTWFPSSTEMAGYRIYRDGIRVASIPAGQPFRYTGPPGFYSITAVDIYGLESEAATAPLGPPAAPPETMEDSGPDKQPTKSRWKWW</sequence>
<comment type="catalytic activity">
    <reaction evidence="14">
        <text>Preferential cleavage: (Ac)2-L-Lys-D-Ala-|-D-Ala. Also transpeptidation of peptidyl-alanyl moieties that are N-acyl substituents of D-alanine.</text>
        <dbReference type="EC" id="3.4.16.4"/>
    </reaction>
</comment>
<feature type="domain" description="Glycosyl transferase family 51" evidence="18">
    <location>
        <begin position="71"/>
        <end position="254"/>
    </location>
</feature>
<evidence type="ECO:0000256" key="16">
    <source>
        <dbReference type="SAM" id="MobiDB-lite"/>
    </source>
</evidence>
<dbReference type="PANTHER" id="PTHR32282:SF32">
    <property type="entry name" value="PENICILLIN-BINDING PROTEIN 2A"/>
    <property type="match status" value="1"/>
</dbReference>
<dbReference type="SUPFAM" id="SSF56601">
    <property type="entry name" value="beta-lactamase/transpeptidase-like"/>
    <property type="match status" value="1"/>
</dbReference>
<evidence type="ECO:0000256" key="2">
    <source>
        <dbReference type="ARBA" id="ARBA00022645"/>
    </source>
</evidence>
<feature type="domain" description="Penicillin-binding protein transpeptidase" evidence="17">
    <location>
        <begin position="386"/>
        <end position="627"/>
    </location>
</feature>
<evidence type="ECO:0000313" key="20">
    <source>
        <dbReference type="Proteomes" id="UP001185012"/>
    </source>
</evidence>
<keyword evidence="5" id="KW-0808">Transferase</keyword>
<keyword evidence="2" id="KW-0121">Carboxypeptidase</keyword>
<dbReference type="PANTHER" id="PTHR32282">
    <property type="entry name" value="BINDING PROTEIN TRANSPEPTIDASE, PUTATIVE-RELATED"/>
    <property type="match status" value="1"/>
</dbReference>
<evidence type="ECO:0000313" key="19">
    <source>
        <dbReference type="EMBL" id="MDR6227446.1"/>
    </source>
</evidence>
<dbReference type="InterPro" id="IPR023346">
    <property type="entry name" value="Lysozyme-like_dom_sf"/>
</dbReference>
<dbReference type="Gene3D" id="1.10.3810.10">
    <property type="entry name" value="Biosynthetic peptidoglycan transglycosylase-like"/>
    <property type="match status" value="1"/>
</dbReference>
<keyword evidence="11" id="KW-0472">Membrane</keyword>
<evidence type="ECO:0000256" key="12">
    <source>
        <dbReference type="ARBA" id="ARBA00023268"/>
    </source>
</evidence>
<dbReference type="InterPro" id="IPR012338">
    <property type="entry name" value="Beta-lactam/transpept-like"/>
</dbReference>
<dbReference type="InterPro" id="IPR036950">
    <property type="entry name" value="PBP_transglycosylase"/>
</dbReference>
<keyword evidence="20" id="KW-1185">Reference proteome</keyword>
<evidence type="ECO:0000259" key="18">
    <source>
        <dbReference type="Pfam" id="PF00912"/>
    </source>
</evidence>
<evidence type="ECO:0000256" key="9">
    <source>
        <dbReference type="ARBA" id="ARBA00022984"/>
    </source>
</evidence>
<evidence type="ECO:0000256" key="6">
    <source>
        <dbReference type="ARBA" id="ARBA00022692"/>
    </source>
</evidence>
<keyword evidence="12" id="KW-0511">Multifunctional enzyme</keyword>
<keyword evidence="7" id="KW-0378">Hydrolase</keyword>
<dbReference type="Gene3D" id="3.40.710.10">
    <property type="entry name" value="DD-peptidase/beta-lactamase superfamily"/>
    <property type="match status" value="1"/>
</dbReference>
<dbReference type="Pfam" id="PF00912">
    <property type="entry name" value="Transgly"/>
    <property type="match status" value="1"/>
</dbReference>
<keyword evidence="10" id="KW-1133">Transmembrane helix</keyword>
<dbReference type="Proteomes" id="UP001185012">
    <property type="component" value="Unassembled WGS sequence"/>
</dbReference>
<keyword evidence="13" id="KW-0961">Cell wall biogenesis/degradation</keyword>
<accession>A0ABU1IRL4</accession>
<dbReference type="InterPro" id="IPR050396">
    <property type="entry name" value="Glycosyltr_51/Transpeptidase"/>
</dbReference>
<organism evidence="19 20">
    <name type="scientific">Desmospora profundinema</name>
    <dbReference type="NCBI Taxonomy" id="1571184"/>
    <lineage>
        <taxon>Bacteria</taxon>
        <taxon>Bacillati</taxon>
        <taxon>Bacillota</taxon>
        <taxon>Bacilli</taxon>
        <taxon>Bacillales</taxon>
        <taxon>Thermoactinomycetaceae</taxon>
        <taxon>Desmospora</taxon>
    </lineage>
</organism>
<evidence type="ECO:0000256" key="7">
    <source>
        <dbReference type="ARBA" id="ARBA00022801"/>
    </source>
</evidence>